<dbReference type="RefSeq" id="WP_259097452.1">
    <property type="nucleotide sequence ID" value="NZ_CP130454.1"/>
</dbReference>
<proteinExistence type="predicted"/>
<accession>A0ABT2EQ40</accession>
<dbReference type="SUPFAM" id="SSF55347">
    <property type="entry name" value="Glyceraldehyde-3-phosphate dehydrogenase-like, C-terminal domain"/>
    <property type="match status" value="1"/>
</dbReference>
<evidence type="ECO:0000313" key="3">
    <source>
        <dbReference type="EMBL" id="MCS3920073.1"/>
    </source>
</evidence>
<dbReference type="InterPro" id="IPR036291">
    <property type="entry name" value="NAD(P)-bd_dom_sf"/>
</dbReference>
<evidence type="ECO:0000259" key="2">
    <source>
        <dbReference type="Pfam" id="PF19051"/>
    </source>
</evidence>
<dbReference type="PANTHER" id="PTHR43818">
    <property type="entry name" value="BCDNA.GH03377"/>
    <property type="match status" value="1"/>
</dbReference>
<evidence type="ECO:0000313" key="4">
    <source>
        <dbReference type="Proteomes" id="UP001204798"/>
    </source>
</evidence>
<dbReference type="PANTHER" id="PTHR43818:SF10">
    <property type="entry name" value="NADH-DEPENDENT DEHYDROGENASE-RELATED"/>
    <property type="match status" value="1"/>
</dbReference>
<dbReference type="Gene3D" id="3.30.360.10">
    <property type="entry name" value="Dihydrodipicolinate Reductase, domain 2"/>
    <property type="match status" value="1"/>
</dbReference>
<dbReference type="InterPro" id="IPR043906">
    <property type="entry name" value="Gfo/Idh/MocA_OxRdtase_bact_C"/>
</dbReference>
<evidence type="ECO:0008006" key="5">
    <source>
        <dbReference type="Google" id="ProtNLM"/>
    </source>
</evidence>
<gene>
    <name evidence="3" type="ORF">M2350_002490</name>
</gene>
<dbReference type="Pfam" id="PF01408">
    <property type="entry name" value="GFO_IDH_MocA"/>
    <property type="match status" value="1"/>
</dbReference>
<evidence type="ECO:0000259" key="1">
    <source>
        <dbReference type="Pfam" id="PF01408"/>
    </source>
</evidence>
<dbReference type="Pfam" id="PF19051">
    <property type="entry name" value="GFO_IDH_MocA_C2"/>
    <property type="match status" value="1"/>
</dbReference>
<dbReference type="Proteomes" id="UP001204798">
    <property type="component" value="Unassembled WGS sequence"/>
</dbReference>
<dbReference type="Gene3D" id="3.40.50.720">
    <property type="entry name" value="NAD(P)-binding Rossmann-like Domain"/>
    <property type="match status" value="1"/>
</dbReference>
<comment type="caution">
    <text evidence="3">The sequence shown here is derived from an EMBL/GenBank/DDBJ whole genome shotgun (WGS) entry which is preliminary data.</text>
</comment>
<keyword evidence="4" id="KW-1185">Reference proteome</keyword>
<feature type="domain" description="Gfo/Idh/MocA-like oxidoreductase bacterial type C-terminal" evidence="2">
    <location>
        <begin position="200"/>
        <end position="253"/>
    </location>
</feature>
<dbReference type="InterPro" id="IPR000683">
    <property type="entry name" value="Gfo/Idh/MocA-like_OxRdtase_N"/>
</dbReference>
<protein>
    <recommendedName>
        <fullName evidence="5">Gfo/Idh/MocA family oxidoreductase</fullName>
    </recommendedName>
</protein>
<sequence>MKRREFIKAATSSGIGLLILRNPKSAWSYQANNKLNMAFVGAGGQGGGLVGVFSGMGENIVALCDVDDQRAAETYKRFPDAKKFKDFRKMLDEMANEIDAVVVATPDHTHAVASVAAMKLGKHVYCEKPLTWCIGEARVMREVAMEKKVVTQMGNQGMGDNRLRQAVQVVWSGVIGQVREIHIWSNRPIWPQGMDRPTDTPPVPPHLDWDLWLGPAPWRPYHPAYLPFVWRGWCDFGTGALGDMGCHTMNMPVLATKLHEAIIEGKTIVVEAEHSGCNQESYPKWSIVKYYFPERGNLPSLTLTWYDGGKKPPAEVLPPELSPDKLPGSGALLIGNKGILYSPGDYASEWRLLPSEQFKDFQPPELTMLPRSPGHHREFVLACKGESIKPMSNFVDYAAYLTEIVLLGNLAIRLGQKVVWDSKQGRVIGNPNAEPLVMRPYREGWRL</sequence>
<name>A0ABT2EQ40_9BACT</name>
<dbReference type="InterPro" id="IPR050463">
    <property type="entry name" value="Gfo/Idh/MocA_oxidrdct_glycsds"/>
</dbReference>
<dbReference type="EMBL" id="JANUCP010000004">
    <property type="protein sequence ID" value="MCS3920073.1"/>
    <property type="molecule type" value="Genomic_DNA"/>
</dbReference>
<feature type="domain" description="Gfo/Idh/MocA-like oxidoreductase N-terminal" evidence="1">
    <location>
        <begin position="36"/>
        <end position="154"/>
    </location>
</feature>
<reference evidence="3 4" key="1">
    <citation type="submission" date="2022-08" db="EMBL/GenBank/DDBJ databases">
        <title>Bacterial and archaeal communities from various locations to study Microbial Dark Matter (Phase II).</title>
        <authorList>
            <person name="Stepanauskas R."/>
        </authorList>
    </citation>
    <scope>NUCLEOTIDE SEQUENCE [LARGE SCALE GENOMIC DNA]</scope>
    <source>
        <strain evidence="3 4">PD1</strain>
    </source>
</reference>
<organism evidence="3 4">
    <name type="scientific">Candidatus Fervidibacter sacchari</name>
    <dbReference type="NCBI Taxonomy" id="1448929"/>
    <lineage>
        <taxon>Bacteria</taxon>
        <taxon>Candidatus Fervidibacterota</taxon>
        <taxon>Candidatus Fervidibacter</taxon>
    </lineage>
</organism>
<dbReference type="SUPFAM" id="SSF51735">
    <property type="entry name" value="NAD(P)-binding Rossmann-fold domains"/>
    <property type="match status" value="1"/>
</dbReference>